<reference evidence="1" key="1">
    <citation type="journal article" date="2019" name="MBio">
        <title>Virus Genomes from Deep Sea Sediments Expand the Ocean Megavirome and Support Independent Origins of Viral Gigantism.</title>
        <authorList>
            <person name="Backstrom D."/>
            <person name="Yutin N."/>
            <person name="Jorgensen S.L."/>
            <person name="Dharamshi J."/>
            <person name="Homa F."/>
            <person name="Zaremba-Niedwiedzka K."/>
            <person name="Spang A."/>
            <person name="Wolf Y.I."/>
            <person name="Koonin E.V."/>
            <person name="Ettema T.J."/>
        </authorList>
    </citation>
    <scope>NUCLEOTIDE SEQUENCE</scope>
</reference>
<name>A0A481YSF7_9VIRU</name>
<gene>
    <name evidence="1" type="ORF">LCMAC101_07980</name>
</gene>
<sequence>MTGEEWKNFSATRPARKCPNKVDRIDKKGKIIKTYDGAGEASLDLGISDKSIHRLLRGDTKKTKDGYLFKYH</sequence>
<dbReference type="EMBL" id="MK500333">
    <property type="protein sequence ID" value="QBK86203.1"/>
    <property type="molecule type" value="Genomic_DNA"/>
</dbReference>
<dbReference type="InterPro" id="IPR036388">
    <property type="entry name" value="WH-like_DNA-bd_sf"/>
</dbReference>
<evidence type="ECO:0008006" key="2">
    <source>
        <dbReference type="Google" id="ProtNLM"/>
    </source>
</evidence>
<dbReference type="InterPro" id="IPR003647">
    <property type="entry name" value="Intron_nuc_1_rpt"/>
</dbReference>
<proteinExistence type="predicted"/>
<evidence type="ECO:0000313" key="1">
    <source>
        <dbReference type="EMBL" id="QBK86203.1"/>
    </source>
</evidence>
<accession>A0A481YSF7</accession>
<protein>
    <recommendedName>
        <fullName evidence="2">NUMOD1 domain protein</fullName>
    </recommendedName>
</protein>
<organism evidence="1">
    <name type="scientific">Marseillevirus LCMAC101</name>
    <dbReference type="NCBI Taxonomy" id="2506602"/>
    <lineage>
        <taxon>Viruses</taxon>
        <taxon>Varidnaviria</taxon>
        <taxon>Bamfordvirae</taxon>
        <taxon>Nucleocytoviricota</taxon>
        <taxon>Megaviricetes</taxon>
        <taxon>Pimascovirales</taxon>
        <taxon>Pimascovirales incertae sedis</taxon>
        <taxon>Marseilleviridae</taxon>
    </lineage>
</organism>
<dbReference type="SMART" id="SM00497">
    <property type="entry name" value="IENR1"/>
    <property type="match status" value="1"/>
</dbReference>
<dbReference type="Gene3D" id="1.10.10.10">
    <property type="entry name" value="Winged helix-like DNA-binding domain superfamily/Winged helix DNA-binding domain"/>
    <property type="match status" value="1"/>
</dbReference>